<accession>A0AA39WS76</accession>
<protein>
    <submittedName>
        <fullName evidence="1">Uncharacterized protein</fullName>
    </submittedName>
</protein>
<evidence type="ECO:0000313" key="1">
    <source>
        <dbReference type="EMBL" id="KAK0620627.1"/>
    </source>
</evidence>
<dbReference type="Proteomes" id="UP001175000">
    <property type="component" value="Unassembled WGS sequence"/>
</dbReference>
<organism evidence="1 2">
    <name type="scientific">Immersiella caudata</name>
    <dbReference type="NCBI Taxonomy" id="314043"/>
    <lineage>
        <taxon>Eukaryota</taxon>
        <taxon>Fungi</taxon>
        <taxon>Dikarya</taxon>
        <taxon>Ascomycota</taxon>
        <taxon>Pezizomycotina</taxon>
        <taxon>Sordariomycetes</taxon>
        <taxon>Sordariomycetidae</taxon>
        <taxon>Sordariales</taxon>
        <taxon>Lasiosphaeriaceae</taxon>
        <taxon>Immersiella</taxon>
    </lineage>
</organism>
<name>A0AA39WS76_9PEZI</name>
<proteinExistence type="predicted"/>
<evidence type="ECO:0000313" key="2">
    <source>
        <dbReference type="Proteomes" id="UP001175000"/>
    </source>
</evidence>
<dbReference type="EMBL" id="JAULSU010000004">
    <property type="protein sequence ID" value="KAK0620627.1"/>
    <property type="molecule type" value="Genomic_DNA"/>
</dbReference>
<dbReference type="AlphaFoldDB" id="A0AA39WS76"/>
<reference evidence="1" key="1">
    <citation type="submission" date="2023-06" db="EMBL/GenBank/DDBJ databases">
        <title>Genome-scale phylogeny and comparative genomics of the fungal order Sordariales.</title>
        <authorList>
            <consortium name="Lawrence Berkeley National Laboratory"/>
            <person name="Hensen N."/>
            <person name="Bonometti L."/>
            <person name="Westerberg I."/>
            <person name="Brannstrom I.O."/>
            <person name="Guillou S."/>
            <person name="Cros-Aarteil S."/>
            <person name="Calhoun S."/>
            <person name="Haridas S."/>
            <person name="Kuo A."/>
            <person name="Mondo S."/>
            <person name="Pangilinan J."/>
            <person name="Riley R."/>
            <person name="Labutti K."/>
            <person name="Andreopoulos B."/>
            <person name="Lipzen A."/>
            <person name="Chen C."/>
            <person name="Yanf M."/>
            <person name="Daum C."/>
            <person name="Ng V."/>
            <person name="Clum A."/>
            <person name="Steindorff A."/>
            <person name="Ohm R."/>
            <person name="Martin F."/>
            <person name="Silar P."/>
            <person name="Natvig D."/>
            <person name="Lalanne C."/>
            <person name="Gautier V."/>
            <person name="Ament-Velasquez S.L."/>
            <person name="Kruys A."/>
            <person name="Hutchinson M.I."/>
            <person name="Powell A.J."/>
            <person name="Barry K."/>
            <person name="Miller A.N."/>
            <person name="Grigoriev I.V."/>
            <person name="Debuchy R."/>
            <person name="Gladieux P."/>
            <person name="Thoren M.H."/>
            <person name="Johannesson H."/>
        </authorList>
    </citation>
    <scope>NUCLEOTIDE SEQUENCE</scope>
    <source>
        <strain evidence="1">CBS 606.72</strain>
    </source>
</reference>
<sequence>MCRSPATSRPSKGIPATETNRVGYWVCPPPATQRRNRDRLGWAYQQLVKLEKLRPASYQGVNDEDLQLVERRKKLKRRQRKQFIHLTRHDLQFGAEDKDDRGLVQPLAAAASP</sequence>
<keyword evidence="2" id="KW-1185">Reference proteome</keyword>
<comment type="caution">
    <text evidence="1">The sequence shown here is derived from an EMBL/GenBank/DDBJ whole genome shotgun (WGS) entry which is preliminary data.</text>
</comment>
<gene>
    <name evidence="1" type="ORF">B0T14DRAFT_567365</name>
</gene>